<dbReference type="PANTHER" id="PTHR33987:SF1">
    <property type="entry name" value="CALCINEURIN-LIKE METALLO-PHOSPHOESTERASE SUPERFAMILY PROTEIN"/>
    <property type="match status" value="1"/>
</dbReference>
<dbReference type="Gene3D" id="3.60.21.70">
    <property type="entry name" value="PhoD-like phosphatase"/>
    <property type="match status" value="1"/>
</dbReference>
<dbReference type="RefSeq" id="WP_311331692.1">
    <property type="nucleotide sequence ID" value="NZ_JAVRHZ010000001.1"/>
</dbReference>
<comment type="caution">
    <text evidence="2">The sequence shown here is derived from an EMBL/GenBank/DDBJ whole genome shotgun (WGS) entry which is preliminary data.</text>
</comment>
<dbReference type="PANTHER" id="PTHR33987">
    <property type="entry name" value="CALCINEURIN-LIKE METALLO-PHOSPHOESTERASE SUPERFAMILY PROTEIN"/>
    <property type="match status" value="1"/>
</dbReference>
<accession>A0ABU2Y979</accession>
<keyword evidence="2" id="KW-0378">Hydrolase</keyword>
<dbReference type="EMBL" id="JAVRHZ010000001">
    <property type="protein sequence ID" value="MDT0554733.1"/>
    <property type="molecule type" value="Genomic_DNA"/>
</dbReference>
<dbReference type="EC" id="3.1.3.1" evidence="2"/>
<dbReference type="InterPro" id="IPR029052">
    <property type="entry name" value="Metallo-depent_PP-like"/>
</dbReference>
<evidence type="ECO:0000313" key="2">
    <source>
        <dbReference type="EMBL" id="MDT0554733.1"/>
    </source>
</evidence>
<gene>
    <name evidence="2" type="ORF">RM538_01865</name>
</gene>
<evidence type="ECO:0000259" key="1">
    <source>
        <dbReference type="Pfam" id="PF09423"/>
    </source>
</evidence>
<protein>
    <submittedName>
        <fullName evidence="2">Alkaline phosphatase D family protein</fullName>
        <ecNumber evidence="2">3.1.3.1</ecNumber>
    </submittedName>
</protein>
<dbReference type="PROSITE" id="PS51257">
    <property type="entry name" value="PROKAR_LIPOPROTEIN"/>
    <property type="match status" value="1"/>
</dbReference>
<dbReference type="Pfam" id="PF09423">
    <property type="entry name" value="PhoD"/>
    <property type="match status" value="1"/>
</dbReference>
<dbReference type="GO" id="GO:0004035">
    <property type="term" value="F:alkaline phosphatase activity"/>
    <property type="evidence" value="ECO:0007669"/>
    <property type="project" value="UniProtKB-EC"/>
</dbReference>
<reference evidence="2 3" key="1">
    <citation type="submission" date="2023-09" db="EMBL/GenBank/DDBJ databases">
        <authorList>
            <person name="Rey-Velasco X."/>
        </authorList>
    </citation>
    <scope>NUCLEOTIDE SEQUENCE [LARGE SCALE GENOMIC DNA]</scope>
    <source>
        <strain evidence="2 3">W242</strain>
    </source>
</reference>
<dbReference type="InterPro" id="IPR018946">
    <property type="entry name" value="PhoD-like_MPP"/>
</dbReference>
<name>A0ABU2Y979_9FLAO</name>
<dbReference type="CDD" id="cd07389">
    <property type="entry name" value="MPP_PhoD"/>
    <property type="match status" value="1"/>
</dbReference>
<evidence type="ECO:0000313" key="3">
    <source>
        <dbReference type="Proteomes" id="UP001254488"/>
    </source>
</evidence>
<organism evidence="2 3">
    <name type="scientific">Patiriisocius hiemis</name>
    <dbReference type="NCBI Taxonomy" id="3075604"/>
    <lineage>
        <taxon>Bacteria</taxon>
        <taxon>Pseudomonadati</taxon>
        <taxon>Bacteroidota</taxon>
        <taxon>Flavobacteriia</taxon>
        <taxon>Flavobacteriales</taxon>
        <taxon>Flavobacteriaceae</taxon>
        <taxon>Patiriisocius</taxon>
    </lineage>
</organism>
<keyword evidence="3" id="KW-1185">Reference proteome</keyword>
<dbReference type="SUPFAM" id="SSF56300">
    <property type="entry name" value="Metallo-dependent phosphatases"/>
    <property type="match status" value="1"/>
</dbReference>
<sequence length="348" mass="40784">MKYLVFTFSLFILFSCKQQTAEHSHEHQETAYEKKSDYTIVFASCSDQDRPQPLWLPIINNNPDLFIWGGDNVYADTDDMAKMEADYNKVWDNKDYQELASNTEIIGVWDDHDYGKNDAGKEWTKKAEAQQLLLDFLKVPEDDVRRSREGVYFSKMITTSKGKIKIILLDTRYFRTQLKKSEDPNKRYDPWSEEEGGTLLGKTQWEWFTDELNDTTADFTMIVSSIQFLSDQHGWEKWGNQQAEVEKMYNTIASAKAKNIFFVSGDRHMAEISKNELDSKEYPLIDFTSSGLTHTWLTTPTEENPYRISNVIKQLNFGVLHFNFDTKEITFEIRGEDNFLYESYTQKY</sequence>
<dbReference type="Proteomes" id="UP001254488">
    <property type="component" value="Unassembled WGS sequence"/>
</dbReference>
<dbReference type="InterPro" id="IPR038607">
    <property type="entry name" value="PhoD-like_sf"/>
</dbReference>
<feature type="domain" description="PhoD-like phosphatase metallophosphatase" evidence="1">
    <location>
        <begin position="53"/>
        <end position="294"/>
    </location>
</feature>
<proteinExistence type="predicted"/>